<gene>
    <name evidence="3" type="ORF">LCGC14_0511310</name>
</gene>
<comment type="caution">
    <text evidence="3">The sequence shown here is derived from an EMBL/GenBank/DDBJ whole genome shotgun (WGS) entry which is preliminary data.</text>
</comment>
<dbReference type="EMBL" id="LAZR01000622">
    <property type="protein sequence ID" value="KKN62515.1"/>
    <property type="molecule type" value="Genomic_DNA"/>
</dbReference>
<protein>
    <recommendedName>
        <fullName evidence="2">C2H2-type domain-containing protein</fullName>
    </recommendedName>
</protein>
<feature type="region of interest" description="Disordered" evidence="1">
    <location>
        <begin position="215"/>
        <end position="252"/>
    </location>
</feature>
<name>A0A0F9S183_9ZZZZ</name>
<evidence type="ECO:0000256" key="1">
    <source>
        <dbReference type="SAM" id="MobiDB-lite"/>
    </source>
</evidence>
<dbReference type="InterPro" id="IPR013087">
    <property type="entry name" value="Znf_C2H2_type"/>
</dbReference>
<evidence type="ECO:0000259" key="2">
    <source>
        <dbReference type="PROSITE" id="PS50157"/>
    </source>
</evidence>
<sequence>MTTGLQDSATGGVAKQRASTYGYYRQENGWITISAATELEENARRKRGWEPLTHYGRVEMATGYAINHPLEALFMQGGAKELCREQIIQSGFHLTPPVVPACRTLLSQYHKGHSEACWVDAEPVTFPQLEGDVPAGFQCRFCDRDLHPTEQARDQHEEVMHKEQRGEIRTGKVLADSMVEGLGGKAPSAEPALPGTQHPYACGYCGAGFDKSGPFLKHVEGHNEENADATKSSDEDVGSENAGTENGTESES</sequence>
<evidence type="ECO:0000313" key="3">
    <source>
        <dbReference type="EMBL" id="KKN62515.1"/>
    </source>
</evidence>
<reference evidence="3" key="1">
    <citation type="journal article" date="2015" name="Nature">
        <title>Complex archaea that bridge the gap between prokaryotes and eukaryotes.</title>
        <authorList>
            <person name="Spang A."/>
            <person name="Saw J.H."/>
            <person name="Jorgensen S.L."/>
            <person name="Zaremba-Niedzwiedzka K."/>
            <person name="Martijn J."/>
            <person name="Lind A.E."/>
            <person name="van Eijk R."/>
            <person name="Schleper C."/>
            <person name="Guy L."/>
            <person name="Ettema T.J."/>
        </authorList>
    </citation>
    <scope>NUCLEOTIDE SEQUENCE</scope>
</reference>
<proteinExistence type="predicted"/>
<dbReference type="PROSITE" id="PS00028">
    <property type="entry name" value="ZINC_FINGER_C2H2_1"/>
    <property type="match status" value="1"/>
</dbReference>
<feature type="domain" description="C2H2-type" evidence="2">
    <location>
        <begin position="200"/>
        <end position="227"/>
    </location>
</feature>
<accession>A0A0F9S183</accession>
<dbReference type="PROSITE" id="PS50157">
    <property type="entry name" value="ZINC_FINGER_C2H2_2"/>
    <property type="match status" value="1"/>
</dbReference>
<organism evidence="3">
    <name type="scientific">marine sediment metagenome</name>
    <dbReference type="NCBI Taxonomy" id="412755"/>
    <lineage>
        <taxon>unclassified sequences</taxon>
        <taxon>metagenomes</taxon>
        <taxon>ecological metagenomes</taxon>
    </lineage>
</organism>
<dbReference type="AlphaFoldDB" id="A0A0F9S183"/>
<feature type="compositionally biased region" description="Polar residues" evidence="1">
    <location>
        <begin position="241"/>
        <end position="252"/>
    </location>
</feature>